<reference evidence="1 2" key="1">
    <citation type="submission" date="2015-08" db="EMBL/GenBank/DDBJ databases">
        <title>Comparative genomics of the Campylobacter concisus group.</title>
        <authorList>
            <person name="Yee E."/>
            <person name="Chapman M.H."/>
            <person name="Huynh S."/>
            <person name="Bono J.L."/>
            <person name="On S.L."/>
            <person name="St Leger J."/>
            <person name="Foster G."/>
            <person name="Parker C.T."/>
            <person name="Miller W.G."/>
        </authorList>
    </citation>
    <scope>NUCLEOTIDE SEQUENCE [LARGE SCALE GENOMIC DNA]</scope>
    <source>
        <strain evidence="1 2">RM9337</strain>
    </source>
</reference>
<sequence>MNDEFIPVGIFAKINEVKIRSLYVSYFYDRKIGRTDRFKKIDGRLYVTSFYPQTKKIHDDIERVTELYYEISKNYESDFLLAKDLLKFLPFITVYNIYQTLVVFKFQKHTVKFIEAFEKLKAERSKDDSQVV</sequence>
<evidence type="ECO:0000313" key="1">
    <source>
        <dbReference type="EMBL" id="MBE3608747.1"/>
    </source>
</evidence>
<dbReference type="EMBL" id="LIWG01000013">
    <property type="protein sequence ID" value="MBE3608747.1"/>
    <property type="molecule type" value="Genomic_DNA"/>
</dbReference>
<name>A0AAW3ZV49_9BACT</name>
<keyword evidence="2" id="KW-1185">Reference proteome</keyword>
<accession>A0AAW3ZV49</accession>
<organism evidence="1 2">
    <name type="scientific">Campylobacter californiensis</name>
    <dbReference type="NCBI Taxonomy" id="1032243"/>
    <lineage>
        <taxon>Bacteria</taxon>
        <taxon>Pseudomonadati</taxon>
        <taxon>Campylobacterota</taxon>
        <taxon>Epsilonproteobacteria</taxon>
        <taxon>Campylobacterales</taxon>
        <taxon>Campylobacteraceae</taxon>
        <taxon>Campylobacter</taxon>
    </lineage>
</organism>
<evidence type="ECO:0000313" key="2">
    <source>
        <dbReference type="Proteomes" id="UP000650616"/>
    </source>
</evidence>
<protein>
    <submittedName>
        <fullName evidence="1">Uncharacterized protein</fullName>
    </submittedName>
</protein>
<comment type="caution">
    <text evidence="1">The sequence shown here is derived from an EMBL/GenBank/DDBJ whole genome shotgun (WGS) entry which is preliminary data.</text>
</comment>
<dbReference type="RefSeq" id="WP_170017075.1">
    <property type="nucleotide sequence ID" value="NZ_JADBHR010000030.1"/>
</dbReference>
<dbReference type="AlphaFoldDB" id="A0AAW3ZV49"/>
<proteinExistence type="predicted"/>
<dbReference type="Proteomes" id="UP000650616">
    <property type="component" value="Unassembled WGS sequence"/>
</dbReference>
<gene>
    <name evidence="1" type="ORF">CCAL9337_08450</name>
</gene>